<keyword evidence="3" id="KW-0804">Transcription</keyword>
<dbReference type="AlphaFoldDB" id="A0AAV8TPY5"/>
<dbReference type="GO" id="GO:0046983">
    <property type="term" value="F:protein dimerization activity"/>
    <property type="evidence" value="ECO:0007669"/>
    <property type="project" value="InterPro"/>
</dbReference>
<dbReference type="Proteomes" id="UP001159364">
    <property type="component" value="Linkage Group LG04"/>
</dbReference>
<dbReference type="EMBL" id="JAIWQS010000004">
    <property type="protein sequence ID" value="KAJ8768853.1"/>
    <property type="molecule type" value="Genomic_DNA"/>
</dbReference>
<evidence type="ECO:0000259" key="6">
    <source>
        <dbReference type="PROSITE" id="PS50888"/>
    </source>
</evidence>
<dbReference type="InterPro" id="IPR037546">
    <property type="entry name" value="SAC51-like"/>
</dbReference>
<keyword evidence="4" id="KW-0539">Nucleus</keyword>
<protein>
    <recommendedName>
        <fullName evidence="6">BHLH domain-containing protein</fullName>
    </recommendedName>
</protein>
<dbReference type="Pfam" id="PF23173">
    <property type="entry name" value="bHLH_SAC51"/>
    <property type="match status" value="1"/>
</dbReference>
<organism evidence="7 8">
    <name type="scientific">Erythroxylum novogranatense</name>
    <dbReference type="NCBI Taxonomy" id="1862640"/>
    <lineage>
        <taxon>Eukaryota</taxon>
        <taxon>Viridiplantae</taxon>
        <taxon>Streptophyta</taxon>
        <taxon>Embryophyta</taxon>
        <taxon>Tracheophyta</taxon>
        <taxon>Spermatophyta</taxon>
        <taxon>Magnoliopsida</taxon>
        <taxon>eudicotyledons</taxon>
        <taxon>Gunneridae</taxon>
        <taxon>Pentapetalae</taxon>
        <taxon>rosids</taxon>
        <taxon>fabids</taxon>
        <taxon>Malpighiales</taxon>
        <taxon>Erythroxylaceae</taxon>
        <taxon>Erythroxylum</taxon>
    </lineage>
</organism>
<comment type="caution">
    <text evidence="7">The sequence shown here is derived from an EMBL/GenBank/DDBJ whole genome shotgun (WGS) entry which is preliminary data.</text>
</comment>
<reference evidence="7 8" key="1">
    <citation type="submission" date="2021-09" db="EMBL/GenBank/DDBJ databases">
        <title>Genomic insights and catalytic innovation underlie evolution of tropane alkaloids biosynthesis.</title>
        <authorList>
            <person name="Wang Y.-J."/>
            <person name="Tian T."/>
            <person name="Huang J.-P."/>
            <person name="Huang S.-X."/>
        </authorList>
    </citation>
    <scope>NUCLEOTIDE SEQUENCE [LARGE SCALE GENOMIC DNA]</scope>
    <source>
        <strain evidence="7">KIB-2018</strain>
        <tissue evidence="7">Leaf</tissue>
    </source>
</reference>
<dbReference type="CDD" id="cd18917">
    <property type="entry name" value="bHLH_AtSAC51_like"/>
    <property type="match status" value="1"/>
</dbReference>
<name>A0AAV8TPY5_9ROSI</name>
<evidence type="ECO:0000256" key="5">
    <source>
        <dbReference type="SAM" id="MobiDB-lite"/>
    </source>
</evidence>
<evidence type="ECO:0000256" key="2">
    <source>
        <dbReference type="ARBA" id="ARBA00023015"/>
    </source>
</evidence>
<gene>
    <name evidence="7" type="ORF">K2173_023848</name>
</gene>
<evidence type="ECO:0000313" key="8">
    <source>
        <dbReference type="Proteomes" id="UP001159364"/>
    </source>
</evidence>
<evidence type="ECO:0000313" key="7">
    <source>
        <dbReference type="EMBL" id="KAJ8768853.1"/>
    </source>
</evidence>
<feature type="region of interest" description="Disordered" evidence="5">
    <location>
        <begin position="188"/>
        <end position="251"/>
    </location>
</feature>
<feature type="domain" description="BHLH" evidence="6">
    <location>
        <begin position="316"/>
        <end position="365"/>
    </location>
</feature>
<keyword evidence="8" id="KW-1185">Reference proteome</keyword>
<dbReference type="GO" id="GO:0005634">
    <property type="term" value="C:nucleus"/>
    <property type="evidence" value="ECO:0007669"/>
    <property type="project" value="UniProtKB-SubCell"/>
</dbReference>
<dbReference type="PROSITE" id="PS50888">
    <property type="entry name" value="BHLH"/>
    <property type="match status" value="1"/>
</dbReference>
<comment type="subcellular location">
    <subcellularLocation>
        <location evidence="1">Nucleus</location>
    </subcellularLocation>
</comment>
<keyword evidence="2" id="KW-0805">Transcription regulation</keyword>
<proteinExistence type="predicted"/>
<sequence>MFFVRYLFGPSFVLLISGKYIGCLVKASNIWLCPPDYTWQSINFNRMSSSLEPQQKGYLPTYTKPGTCMPSEDVAMFGFPVPSFPSLFPQQNNQVHAMHGHLPPHFQNLAPAKNFSVKEKLSYCPGVEALPSSIPACYRGYVIFDQSGNGTRVMYSPFCSIIHKPTIAGAKLESGYDQEAEECAAKMDQMNPEKLKDKESNENHSKDEESEMHEDTEEINALLYSSSDGCDSYSDDDDEVTSTGHSPVVIGPCHGMQQQEEEMKEEVASSAVPNKRQKLLDGGYKKSSLGDTSSLKSKVPRTFSDLSYIISRIEEEEVVSNMGNKESRRDKNRATLKILKTIVPGAEHKDPLLVLDEAIAYLKSLKLKVKNLGANQS</sequence>
<accession>A0AAV8TPY5</accession>
<dbReference type="PANTHER" id="PTHR36066:SF8">
    <property type="entry name" value="TRANSCRIPTION FACTOR SAC51"/>
    <property type="match status" value="1"/>
</dbReference>
<feature type="compositionally biased region" description="Acidic residues" evidence="5">
    <location>
        <begin position="208"/>
        <end position="218"/>
    </location>
</feature>
<feature type="compositionally biased region" description="Basic and acidic residues" evidence="5">
    <location>
        <begin position="191"/>
        <end position="207"/>
    </location>
</feature>
<evidence type="ECO:0000256" key="4">
    <source>
        <dbReference type="ARBA" id="ARBA00023242"/>
    </source>
</evidence>
<dbReference type="PANTHER" id="PTHR36066">
    <property type="entry name" value="TRANSCRIPTION FACTOR BHLH145"/>
    <property type="match status" value="1"/>
</dbReference>
<evidence type="ECO:0000256" key="1">
    <source>
        <dbReference type="ARBA" id="ARBA00004123"/>
    </source>
</evidence>
<dbReference type="InterPro" id="IPR011598">
    <property type="entry name" value="bHLH_dom"/>
</dbReference>
<evidence type="ECO:0000256" key="3">
    <source>
        <dbReference type="ARBA" id="ARBA00023163"/>
    </source>
</evidence>